<feature type="region of interest" description="Disordered" evidence="1">
    <location>
        <begin position="228"/>
        <end position="258"/>
    </location>
</feature>
<accession>A0A939ISN8</accession>
<feature type="chain" id="PRO_5036845650" evidence="2">
    <location>
        <begin position="28"/>
        <end position="709"/>
    </location>
</feature>
<feature type="domain" description="GmrSD restriction endonucleases C-terminal" evidence="3">
    <location>
        <begin position="115"/>
        <end position="207"/>
    </location>
</feature>
<dbReference type="PANTHER" id="PTHR30032:SF8">
    <property type="entry name" value="GERMINATION-SPECIFIC N-ACETYLMURAMOYL-L-ALANINE AMIDASE"/>
    <property type="match status" value="1"/>
</dbReference>
<dbReference type="Pfam" id="PF07510">
    <property type="entry name" value="GmrSD_C"/>
    <property type="match status" value="1"/>
</dbReference>
<evidence type="ECO:0000256" key="2">
    <source>
        <dbReference type="SAM" id="SignalP"/>
    </source>
</evidence>
<dbReference type="Gene3D" id="3.40.50.12090">
    <property type="match status" value="2"/>
</dbReference>
<dbReference type="InterPro" id="IPR011089">
    <property type="entry name" value="GmrSD_C"/>
</dbReference>
<reference evidence="4" key="1">
    <citation type="submission" date="2020-12" db="EMBL/GenBank/DDBJ databases">
        <title>PHA producing bacteria isolated from mangrove.</title>
        <authorList>
            <person name="Zheng W."/>
            <person name="Yu S."/>
            <person name="Huang Y."/>
        </authorList>
    </citation>
    <scope>NUCLEOTIDE SEQUENCE</scope>
    <source>
        <strain evidence="4">GN8-5</strain>
    </source>
</reference>
<keyword evidence="2" id="KW-0732">Signal</keyword>
<dbReference type="InterPro" id="IPR051922">
    <property type="entry name" value="Bact_Sporulation_Assoc"/>
</dbReference>
<dbReference type="InterPro" id="IPR007253">
    <property type="entry name" value="Cell_wall-bd_2"/>
</dbReference>
<gene>
    <name evidence="4" type="ORF">JF543_05230</name>
</gene>
<dbReference type="Gene3D" id="2.60.40.2700">
    <property type="match status" value="1"/>
</dbReference>
<evidence type="ECO:0000256" key="1">
    <source>
        <dbReference type="SAM" id="MobiDB-lite"/>
    </source>
</evidence>
<protein>
    <submittedName>
        <fullName evidence="4">Cell wall-binding repeat-containing protein</fullName>
    </submittedName>
</protein>
<proteinExistence type="predicted"/>
<sequence length="709" mass="73118">MPKRAIIAVSTTAALIVSLLGAQPALATPTGTAQGAQTTATALPGLLSVQAPDTTHSYDRAAFEHWIDADGDGCNTRYEVLIDESTTPVTISERCTLTGGTWVSPYDGLTAYSPAEIEIDHVVALAEAWRSGAWAWSDQQREDFANDLGVGYALTAASTLSNQSKSDKDPARWMPTNGAYACEYVTSWALMKYRWSLTVDSAELAALQTTLSGSCGETIVDLPQVMLASTSPEPTPTPTPTVEPTATPTPTPEPTPAPEPITFPAGTSRLAGADRFDTAIAVSKKYAPGVEAVFVATAMNFPDALSAAAAAAYLNGPLLLTPASSMPLKVRDEIKRLKPKKIYIAGGSAVVSESIRRSLSAIAPVQRLGGASRYETGQKIVKSVFPSSSHAFIATGRTFPDALAATGAAGANAAPVVLVDGVSRSVPAATLNMLAGLGVKSVTIVGGTGAVSSSIESQLRQRYSTSRIGGADRYATAANINNAFFSAGTAPAAFLATGQNFPDALAGAALAGRLKSPVYVTTAACVPEASHRSLKTLSARSTVALGGTAVVSNTALGNTGCLSASAPRISGSATVTSRLTASPGAWTSGTTFRYQWLANGAAISGATGSTLSVTAGMAGKRLSVRVTGLNSGYTTRTMTSASTAAVGYPSRTVPISGTWNCPSWAPIKGNADSMIYHVPGGQYYARTNPEECFRTESAAVAAGYRKSQR</sequence>
<evidence type="ECO:0000259" key="3">
    <source>
        <dbReference type="Pfam" id="PF07510"/>
    </source>
</evidence>
<feature type="signal peptide" evidence="2">
    <location>
        <begin position="1"/>
        <end position="27"/>
    </location>
</feature>
<organism evidence="4 5">
    <name type="scientific">Microbacterium esteraromaticum</name>
    <dbReference type="NCBI Taxonomy" id="57043"/>
    <lineage>
        <taxon>Bacteria</taxon>
        <taxon>Bacillati</taxon>
        <taxon>Actinomycetota</taxon>
        <taxon>Actinomycetes</taxon>
        <taxon>Micrococcales</taxon>
        <taxon>Microbacteriaceae</taxon>
        <taxon>Microbacterium</taxon>
    </lineage>
</organism>
<dbReference type="PANTHER" id="PTHR30032">
    <property type="entry name" value="N-ACETYLMURAMOYL-L-ALANINE AMIDASE-RELATED"/>
    <property type="match status" value="1"/>
</dbReference>
<feature type="compositionally biased region" description="Pro residues" evidence="1">
    <location>
        <begin position="233"/>
        <end position="258"/>
    </location>
</feature>
<evidence type="ECO:0000313" key="4">
    <source>
        <dbReference type="EMBL" id="MBN8205357.1"/>
    </source>
</evidence>
<dbReference type="RefSeq" id="WP_206822981.1">
    <property type="nucleotide sequence ID" value="NZ_JAEMWU010000001.1"/>
</dbReference>
<comment type="caution">
    <text evidence="4">The sequence shown here is derived from an EMBL/GenBank/DDBJ whole genome shotgun (WGS) entry which is preliminary data.</text>
</comment>
<dbReference type="Proteomes" id="UP000664385">
    <property type="component" value="Unassembled WGS sequence"/>
</dbReference>
<dbReference type="Pfam" id="PF04122">
    <property type="entry name" value="CW_binding_2"/>
    <property type="match status" value="3"/>
</dbReference>
<dbReference type="AlphaFoldDB" id="A0A939ISN8"/>
<name>A0A939ISN8_9MICO</name>
<dbReference type="EMBL" id="JAEMWU010000001">
    <property type="protein sequence ID" value="MBN8205357.1"/>
    <property type="molecule type" value="Genomic_DNA"/>
</dbReference>
<evidence type="ECO:0000313" key="5">
    <source>
        <dbReference type="Proteomes" id="UP000664385"/>
    </source>
</evidence>